<name>A0A3B4ZZY3_9TELE</name>
<dbReference type="PANTHER" id="PTHR45913:SF20">
    <property type="entry name" value="GENERAL TRANSCRIPTION FACTOR II-I REPEAT DOMAIN-CONTAINING PROTEIN 2"/>
    <property type="match status" value="1"/>
</dbReference>
<protein>
    <recommendedName>
        <fullName evidence="2">HAT C-terminal dimerisation domain-containing protein</fullName>
    </recommendedName>
</protein>
<proteinExistence type="predicted"/>
<dbReference type="PANTHER" id="PTHR45913">
    <property type="entry name" value="EPM2A-INTERACTING PROTEIN 1"/>
    <property type="match status" value="1"/>
</dbReference>
<sequence>MPVWGLTPILKHLATEMSAPKRKHDQENRIFQARWETDYLFTEFKGRPMCLVCLETKSAMKDYNLSRHNNTTHKEKSEKYTGAARAAIVADLKGKIHRQQNIFNTVKAVVNEHGGFSKLSAIVTNGTPSMQGRRTGFAGLLHQSGVDCPVLHCIIHQEALCAKTINFSHVMDLVTKVTSLIQGGNRALNHRKFVAFLEEVNAAYGDLQMHTDIRWMSRGKCLERFFALRTELPVFSEDCVHCDTSAYCRKLQDTAFLCNMAFLSDITSHLNHLNIQLQGRCQTVSDLYAYMSAFRRKLALFRDGFSCTSPNLSHFPSCEEMRRDVPECEKIFPKVSMSASKTSTPWSHELFTAPLSVTVTEQPAELQLELCELQSDPFFQSQKNEKGILFWRLLPESRSPLLKDFSLSMASMFGSTYIRESNFSTMKHIKSKERNRLTDEALFQLMQIGSTKADIDIQNIVQQQGRPQVSHEDKCCSARCRRGSLFRTLLETSCGIRLCKNSSN</sequence>
<dbReference type="STRING" id="144197.ENSSPAP00000013416"/>
<reference evidence="1" key="1">
    <citation type="submission" date="2023-09" db="UniProtKB">
        <authorList>
            <consortium name="Ensembl"/>
        </authorList>
    </citation>
    <scope>IDENTIFICATION</scope>
</reference>
<dbReference type="AlphaFoldDB" id="A0A3B4ZZY3"/>
<accession>A0A3B4ZZY3</accession>
<organism evidence="1">
    <name type="scientific">Stegastes partitus</name>
    <name type="common">bicolor damselfish</name>
    <dbReference type="NCBI Taxonomy" id="144197"/>
    <lineage>
        <taxon>Eukaryota</taxon>
        <taxon>Metazoa</taxon>
        <taxon>Chordata</taxon>
        <taxon>Craniata</taxon>
        <taxon>Vertebrata</taxon>
        <taxon>Euteleostomi</taxon>
        <taxon>Actinopterygii</taxon>
        <taxon>Neopterygii</taxon>
        <taxon>Teleostei</taxon>
        <taxon>Neoteleostei</taxon>
        <taxon>Acanthomorphata</taxon>
        <taxon>Ovalentaria</taxon>
        <taxon>Pomacentridae</taxon>
        <taxon>Stegastes</taxon>
    </lineage>
</organism>
<evidence type="ECO:0008006" key="2">
    <source>
        <dbReference type="Google" id="ProtNLM"/>
    </source>
</evidence>
<dbReference type="InterPro" id="IPR012337">
    <property type="entry name" value="RNaseH-like_sf"/>
</dbReference>
<dbReference type="GeneTree" id="ENSGT00950000182812"/>
<dbReference type="Ensembl" id="ENSSPAT00000013643.1">
    <property type="protein sequence ID" value="ENSSPAP00000013416.1"/>
    <property type="gene ID" value="ENSSPAG00000010172.1"/>
</dbReference>
<evidence type="ECO:0000313" key="1">
    <source>
        <dbReference type="Ensembl" id="ENSSPAP00000013416.1"/>
    </source>
</evidence>
<dbReference type="SUPFAM" id="SSF53098">
    <property type="entry name" value="Ribonuclease H-like"/>
    <property type="match status" value="1"/>
</dbReference>